<evidence type="ECO:0000313" key="1">
    <source>
        <dbReference type="EMBL" id="TPV34894.1"/>
    </source>
</evidence>
<reference evidence="1 2" key="1">
    <citation type="submission" date="2019-06" db="EMBL/GenBank/DDBJ databases">
        <title>Flavobacteriaceae Paucihalobacterium erythroidium CWB-1, complete genome.</title>
        <authorList>
            <person name="Wu S."/>
        </authorList>
    </citation>
    <scope>NUCLEOTIDE SEQUENCE [LARGE SCALE GENOMIC DNA]</scope>
    <source>
        <strain evidence="1 2">CWB-1</strain>
    </source>
</reference>
<name>A0A506PMP0_9FLAO</name>
<comment type="caution">
    <text evidence="1">The sequence shown here is derived from an EMBL/GenBank/DDBJ whole genome shotgun (WGS) entry which is preliminary data.</text>
</comment>
<protein>
    <submittedName>
        <fullName evidence="1">AI-2E family transporter</fullName>
    </submittedName>
</protein>
<keyword evidence="2" id="KW-1185">Reference proteome</keyword>
<dbReference type="RefSeq" id="WP_140989323.1">
    <property type="nucleotide sequence ID" value="NZ_VHIQ01000002.1"/>
</dbReference>
<proteinExistence type="predicted"/>
<gene>
    <name evidence="1" type="ORF">FJ651_05005</name>
</gene>
<dbReference type="Proteomes" id="UP000317332">
    <property type="component" value="Unassembled WGS sequence"/>
</dbReference>
<evidence type="ECO:0000313" key="2">
    <source>
        <dbReference type="Proteomes" id="UP000317332"/>
    </source>
</evidence>
<dbReference type="EMBL" id="VHIQ01000002">
    <property type="protein sequence ID" value="TPV34894.1"/>
    <property type="molecule type" value="Genomic_DNA"/>
</dbReference>
<sequence length="68" mass="7792">MAISIMCFLLFYMLANRNQVREYLFEYLPINKENFKILGKEIHEMVRANALGIPLVTIAQGFVALIAS</sequence>
<organism evidence="1 2">
    <name type="scientific">Paucihalobacter ruber</name>
    <dbReference type="NCBI Taxonomy" id="2567861"/>
    <lineage>
        <taxon>Bacteria</taxon>
        <taxon>Pseudomonadati</taxon>
        <taxon>Bacteroidota</taxon>
        <taxon>Flavobacteriia</taxon>
        <taxon>Flavobacteriales</taxon>
        <taxon>Flavobacteriaceae</taxon>
        <taxon>Paucihalobacter</taxon>
    </lineage>
</organism>
<accession>A0A506PMP0</accession>
<dbReference type="OrthoDB" id="9773730at2"/>
<dbReference type="AlphaFoldDB" id="A0A506PMP0"/>